<protein>
    <submittedName>
        <fullName evidence="1">Uncharacterized protein</fullName>
    </submittedName>
</protein>
<gene>
    <name evidence="1" type="ORF">EVA_03920</name>
</gene>
<proteinExistence type="predicted"/>
<sequence length="92" mass="10446">MAATLLLYHIKIKTTTLFPAAVVSNAPTKGIKKPADNYPQVSILSFFCSRKLCLYRVSSYRVSSSYYRVSSQSVNNFYRVNSYRVSSRSLFS</sequence>
<reference evidence="1" key="1">
    <citation type="journal article" date="2012" name="PLoS ONE">
        <title>Gene sets for utilization of primary and secondary nutrition supplies in the distal gut of endangered iberian lynx.</title>
        <authorList>
            <person name="Alcaide M."/>
            <person name="Messina E."/>
            <person name="Richter M."/>
            <person name="Bargiela R."/>
            <person name="Peplies J."/>
            <person name="Huws S.A."/>
            <person name="Newbold C.J."/>
            <person name="Golyshin P.N."/>
            <person name="Simon M.A."/>
            <person name="Lopez G."/>
            <person name="Yakimov M.M."/>
            <person name="Ferrer M."/>
        </authorList>
    </citation>
    <scope>NUCLEOTIDE SEQUENCE</scope>
</reference>
<comment type="caution">
    <text evidence="1">The sequence shown here is derived from an EMBL/GenBank/DDBJ whole genome shotgun (WGS) entry which is preliminary data.</text>
</comment>
<name>J9D5I1_9ZZZZ</name>
<accession>J9D5I1</accession>
<dbReference type="AlphaFoldDB" id="J9D5I1"/>
<evidence type="ECO:0000313" key="1">
    <source>
        <dbReference type="EMBL" id="EJX07971.1"/>
    </source>
</evidence>
<organism evidence="1">
    <name type="scientific">gut metagenome</name>
    <dbReference type="NCBI Taxonomy" id="749906"/>
    <lineage>
        <taxon>unclassified sequences</taxon>
        <taxon>metagenomes</taxon>
        <taxon>organismal metagenomes</taxon>
    </lineage>
</organism>
<dbReference type="EMBL" id="AMCI01000741">
    <property type="protein sequence ID" value="EJX07971.1"/>
    <property type="molecule type" value="Genomic_DNA"/>
</dbReference>